<evidence type="ECO:0000256" key="1">
    <source>
        <dbReference type="ARBA" id="ARBA00022741"/>
    </source>
</evidence>
<dbReference type="EC" id="6.2.1.22" evidence="3"/>
<name>A0ABY4P8S5_9LACO</name>
<accession>A0ABY4P8S5</accession>
<dbReference type="NCBIfam" id="TIGR00125">
    <property type="entry name" value="cyt_tran_rel"/>
    <property type="match status" value="1"/>
</dbReference>
<comment type="catalytic activity">
    <reaction evidence="3">
        <text>holo-[citrate lyase ACP] + acetate + ATP = acetyl-[citrate lyase ACP] + AMP + diphosphate</text>
        <dbReference type="Rhea" id="RHEA:23788"/>
        <dbReference type="Rhea" id="RHEA-COMP:10158"/>
        <dbReference type="Rhea" id="RHEA-COMP:13710"/>
        <dbReference type="ChEBI" id="CHEBI:30089"/>
        <dbReference type="ChEBI" id="CHEBI:30616"/>
        <dbReference type="ChEBI" id="CHEBI:33019"/>
        <dbReference type="ChEBI" id="CHEBI:82683"/>
        <dbReference type="ChEBI" id="CHEBI:137976"/>
        <dbReference type="ChEBI" id="CHEBI:456215"/>
        <dbReference type="EC" id="6.2.1.22"/>
    </reaction>
</comment>
<dbReference type="EMBL" id="CP093366">
    <property type="protein sequence ID" value="UQS81931.1"/>
    <property type="molecule type" value="Genomic_DNA"/>
</dbReference>
<dbReference type="PANTHER" id="PTHR40599:SF1">
    <property type="entry name" value="[CITRATE [PRO-3S]-LYASE] LIGASE"/>
    <property type="match status" value="1"/>
</dbReference>
<keyword evidence="1 3" id="KW-0547">Nucleotide-binding</keyword>
<dbReference type="InterPro" id="IPR013166">
    <property type="entry name" value="Citrate_lyase_ligase_C"/>
</dbReference>
<comment type="function">
    <text evidence="3">Acetylation of prosthetic group (2-(5''-phosphoribosyl)-3'-dephosphocoenzyme-A) of the gamma subunit of citrate lyase.</text>
</comment>
<proteinExistence type="predicted"/>
<dbReference type="InterPro" id="IPR005216">
    <property type="entry name" value="Citrate_lyase_ligase"/>
</dbReference>
<dbReference type="Gene3D" id="3.40.50.620">
    <property type="entry name" value="HUPs"/>
    <property type="match status" value="1"/>
</dbReference>
<dbReference type="InterPro" id="IPR014729">
    <property type="entry name" value="Rossmann-like_a/b/a_fold"/>
</dbReference>
<dbReference type="InterPro" id="IPR004821">
    <property type="entry name" value="Cyt_trans-like"/>
</dbReference>
<protein>
    <recommendedName>
        <fullName evidence="3">[Citrate [pro-3S]-lyase] ligase</fullName>
        <ecNumber evidence="3">6.2.1.22</ecNumber>
    </recommendedName>
</protein>
<gene>
    <name evidence="5" type="primary">citC</name>
    <name evidence="5" type="ORF">MOO45_07010</name>
</gene>
<feature type="domain" description="Citrate lyase ligase C-terminal" evidence="4">
    <location>
        <begin position="148"/>
        <end position="328"/>
    </location>
</feature>
<evidence type="ECO:0000313" key="5">
    <source>
        <dbReference type="EMBL" id="UQS81931.1"/>
    </source>
</evidence>
<dbReference type="Pfam" id="PF08218">
    <property type="entry name" value="Citrate_ly_lig"/>
    <property type="match status" value="1"/>
</dbReference>
<dbReference type="SMART" id="SM00764">
    <property type="entry name" value="Citrate_ly_lig"/>
    <property type="match status" value="1"/>
</dbReference>
<dbReference type="NCBIfam" id="TIGR00124">
    <property type="entry name" value="cit_ly_ligase"/>
    <property type="match status" value="1"/>
</dbReference>
<organism evidence="5 6">
    <name type="scientific">Bombilactobacillus folatiphilus</name>
    <dbReference type="NCBI Taxonomy" id="2923362"/>
    <lineage>
        <taxon>Bacteria</taxon>
        <taxon>Bacillati</taxon>
        <taxon>Bacillota</taxon>
        <taxon>Bacilli</taxon>
        <taxon>Lactobacillales</taxon>
        <taxon>Lactobacillaceae</taxon>
        <taxon>Bombilactobacillus</taxon>
    </lineage>
</organism>
<evidence type="ECO:0000259" key="4">
    <source>
        <dbReference type="SMART" id="SM00764"/>
    </source>
</evidence>
<evidence type="ECO:0000256" key="3">
    <source>
        <dbReference type="PIRNR" id="PIRNR005751"/>
    </source>
</evidence>
<dbReference type="RefSeq" id="WP_249514199.1">
    <property type="nucleotide sequence ID" value="NZ_CP093366.1"/>
</dbReference>
<dbReference type="SUPFAM" id="SSF52374">
    <property type="entry name" value="Nucleotidylyl transferase"/>
    <property type="match status" value="1"/>
</dbReference>
<evidence type="ECO:0000256" key="2">
    <source>
        <dbReference type="ARBA" id="ARBA00022840"/>
    </source>
</evidence>
<keyword evidence="6" id="KW-1185">Reference proteome</keyword>
<dbReference type="Proteomes" id="UP000831495">
    <property type="component" value="Chromosome"/>
</dbReference>
<evidence type="ECO:0000313" key="6">
    <source>
        <dbReference type="Proteomes" id="UP000831495"/>
    </source>
</evidence>
<keyword evidence="3 5" id="KW-0436">Ligase</keyword>
<dbReference type="PANTHER" id="PTHR40599">
    <property type="entry name" value="[CITRATE [PRO-3S]-LYASE] LIGASE"/>
    <property type="match status" value="1"/>
</dbReference>
<reference evidence="5" key="1">
    <citation type="journal article" date="2022" name="Int. J. Syst. Evol. Microbiol.">
        <title>Apilactobacillus apisilvae sp. nov., Nicolia spurrieriana gen. nov. sp. nov., Bombilactobacillus folatiphilus sp. nov. and Bombilactobacillus thymidiniphilus sp. nov., four new lactic acid bacterial isolates from stingless bees Tetragonula carbonaria and Austroplebeia australis.</title>
        <authorList>
            <person name="Oliphant S.A."/>
            <person name="Watson-Haigh N.S."/>
            <person name="Sumby K.M."/>
            <person name="Gardner J."/>
            <person name="Groom S."/>
            <person name="Jiranek V."/>
        </authorList>
    </citation>
    <scope>NUCLEOTIDE SEQUENCE</scope>
    <source>
        <strain evidence="5">SG4_D2</strain>
    </source>
</reference>
<dbReference type="GO" id="GO:0008771">
    <property type="term" value="F:[citrate (pro-3S)-lyase] ligase activity"/>
    <property type="evidence" value="ECO:0007669"/>
    <property type="project" value="UniProtKB-EC"/>
</dbReference>
<sequence length="348" mass="38839">MEVLQDLYLTNPRIRQQWQAFLRQQGIVNFTAGEVGQLEQTVGLFDEQQHLVGTGSIAGQVIKYVAVSTSAQAPGARFNQILSELIRRLNQAGQFHYFVFTKPQYISSFEHIGFQCLAQTQLGAILEGGFGGIQDYLATLPIPQTQQNAAIVMNANPFTRGHRYLVETAAQNSEQVYVFVVQQDESLFTTEERQSLVKAGVHDLPNVQVVDGSEYVISFATFPAYFLPSSTQALQYQTQLDAQLFKNWLVPRLNLTQRYVGEEPLSPTTAAYNDALQQVLPPKTQVVVVPRKTQGQQVISALQVRQYIAQNNLADLAALVPDSTQTFIEQHLPQLQARIQKGKKIDGN</sequence>
<dbReference type="PIRSF" id="PIRSF005751">
    <property type="entry name" value="Acet_citr_lig"/>
    <property type="match status" value="1"/>
</dbReference>
<keyword evidence="2 3" id="KW-0067">ATP-binding</keyword>